<comment type="pathway">
    <text evidence="3">Protein modification; protein ubiquitination.</text>
</comment>
<dbReference type="OrthoDB" id="1730639at2759"/>
<evidence type="ECO:0000256" key="3">
    <source>
        <dbReference type="ARBA" id="ARBA00004906"/>
    </source>
</evidence>
<dbReference type="RefSeq" id="XP_027348246.1">
    <property type="nucleotide sequence ID" value="XM_027492445.1"/>
</dbReference>
<dbReference type="GO" id="GO:0008270">
    <property type="term" value="F:zinc ion binding"/>
    <property type="evidence" value="ECO:0007669"/>
    <property type="project" value="UniProtKB-KW"/>
</dbReference>
<dbReference type="PANTHER" id="PTHR14155:SF592">
    <property type="entry name" value="RING-H2 FINGER PROTEIN ATL57"/>
    <property type="match status" value="1"/>
</dbReference>
<keyword evidence="6 15" id="KW-0812">Transmembrane</keyword>
<dbReference type="GO" id="GO:0016020">
    <property type="term" value="C:membrane"/>
    <property type="evidence" value="ECO:0007669"/>
    <property type="project" value="UniProtKB-SubCell"/>
</dbReference>
<feature type="domain" description="RING-type" evidence="16">
    <location>
        <begin position="115"/>
        <end position="157"/>
    </location>
</feature>
<dbReference type="KEGG" id="aprc:113859748"/>
<evidence type="ECO:0000256" key="4">
    <source>
        <dbReference type="ARBA" id="ARBA00012483"/>
    </source>
</evidence>
<evidence type="ECO:0000256" key="8">
    <source>
        <dbReference type="ARBA" id="ARBA00022771"/>
    </source>
</evidence>
<keyword evidence="10" id="KW-0862">Zinc</keyword>
<keyword evidence="17" id="KW-1185">Reference proteome</keyword>
<evidence type="ECO:0000256" key="7">
    <source>
        <dbReference type="ARBA" id="ARBA00022723"/>
    </source>
</evidence>
<dbReference type="PANTHER" id="PTHR14155">
    <property type="entry name" value="RING FINGER DOMAIN-CONTAINING"/>
    <property type="match status" value="1"/>
</dbReference>
<keyword evidence="8 14" id="KW-0863">Zinc-finger</keyword>
<dbReference type="SUPFAM" id="SSF57850">
    <property type="entry name" value="RING/U-box"/>
    <property type="match status" value="1"/>
</dbReference>
<dbReference type="AlphaFoldDB" id="A0A8B8KWB7"/>
<proteinExistence type="inferred from homology"/>
<evidence type="ECO:0000256" key="2">
    <source>
        <dbReference type="ARBA" id="ARBA00004167"/>
    </source>
</evidence>
<keyword evidence="7" id="KW-0479">Metal-binding</keyword>
<keyword evidence="12 15" id="KW-0472">Membrane</keyword>
<comment type="subcellular location">
    <subcellularLocation>
        <location evidence="2">Membrane</location>
        <topology evidence="2">Single-pass membrane protein</topology>
    </subcellularLocation>
</comment>
<dbReference type="InterPro" id="IPR053238">
    <property type="entry name" value="RING-H2_zinc_finger"/>
</dbReference>
<evidence type="ECO:0000256" key="11">
    <source>
        <dbReference type="ARBA" id="ARBA00022989"/>
    </source>
</evidence>
<keyword evidence="11 15" id="KW-1133">Transmembrane helix</keyword>
<feature type="transmembrane region" description="Helical" evidence="15">
    <location>
        <begin position="53"/>
        <end position="74"/>
    </location>
</feature>
<comment type="similarity">
    <text evidence="13">Belongs to the RING-type zinc finger family. ATL subfamily.</text>
</comment>
<dbReference type="PROSITE" id="PS50089">
    <property type="entry name" value="ZF_RING_2"/>
    <property type="match status" value="1"/>
</dbReference>
<dbReference type="EC" id="2.3.2.27" evidence="4"/>
<dbReference type="InterPro" id="IPR013083">
    <property type="entry name" value="Znf_RING/FYVE/PHD"/>
</dbReference>
<dbReference type="GO" id="GO:0061630">
    <property type="term" value="F:ubiquitin protein ligase activity"/>
    <property type="evidence" value="ECO:0007669"/>
    <property type="project" value="UniProtKB-EC"/>
</dbReference>
<reference evidence="18" key="2">
    <citation type="submission" date="2025-08" db="UniProtKB">
        <authorList>
            <consortium name="RefSeq"/>
        </authorList>
    </citation>
    <scope>IDENTIFICATION</scope>
    <source>
        <tissue evidence="18">Young leaves</tissue>
    </source>
</reference>
<sequence>MELYNRRLLLQNEDLPIFTHIPPLPHIQAPPPQSSTFGNPLQLSIRPIFASSVAYAFLIFFTALFFIGFILLYIRQFSASHSFRRHVPSCRSVDPAVAKSLPVVSYREDAKQVECAICLEEFGDGDAVKMIPHCRHVFHPQCIDTWLASHVTCPVCRCSELCEEGTNGEEGREVGSVSVRGEEGTVMATSLD</sequence>
<dbReference type="FunFam" id="3.30.40.10:FF:000187">
    <property type="entry name" value="E3 ubiquitin-protein ligase ATL6"/>
    <property type="match status" value="1"/>
</dbReference>
<organism evidence="17 18">
    <name type="scientific">Abrus precatorius</name>
    <name type="common">Indian licorice</name>
    <name type="synonym">Glycine abrus</name>
    <dbReference type="NCBI Taxonomy" id="3816"/>
    <lineage>
        <taxon>Eukaryota</taxon>
        <taxon>Viridiplantae</taxon>
        <taxon>Streptophyta</taxon>
        <taxon>Embryophyta</taxon>
        <taxon>Tracheophyta</taxon>
        <taxon>Spermatophyta</taxon>
        <taxon>Magnoliopsida</taxon>
        <taxon>eudicotyledons</taxon>
        <taxon>Gunneridae</taxon>
        <taxon>Pentapetalae</taxon>
        <taxon>rosids</taxon>
        <taxon>fabids</taxon>
        <taxon>Fabales</taxon>
        <taxon>Fabaceae</taxon>
        <taxon>Papilionoideae</taxon>
        <taxon>50 kb inversion clade</taxon>
        <taxon>NPAAA clade</taxon>
        <taxon>indigoferoid/millettioid clade</taxon>
        <taxon>Abreae</taxon>
        <taxon>Abrus</taxon>
    </lineage>
</organism>
<evidence type="ECO:0000256" key="12">
    <source>
        <dbReference type="ARBA" id="ARBA00023136"/>
    </source>
</evidence>
<reference evidence="17" key="1">
    <citation type="journal article" date="2019" name="Toxins">
        <title>Detection of Abrin-Like and Prepropulchellin-Like Toxin Genes and Transcripts Using Whole Genome Sequencing and Full-Length Transcript Sequencing of Abrus precatorius.</title>
        <authorList>
            <person name="Hovde B.T."/>
            <person name="Daligault H.E."/>
            <person name="Hanschen E.R."/>
            <person name="Kunde Y.A."/>
            <person name="Johnson M.B."/>
            <person name="Starkenburg S.R."/>
            <person name="Johnson S.L."/>
        </authorList>
    </citation>
    <scope>NUCLEOTIDE SEQUENCE [LARGE SCALE GENOMIC DNA]</scope>
</reference>
<dbReference type="Pfam" id="PF13639">
    <property type="entry name" value="zf-RING_2"/>
    <property type="match status" value="1"/>
</dbReference>
<comment type="catalytic activity">
    <reaction evidence="1">
        <text>S-ubiquitinyl-[E2 ubiquitin-conjugating enzyme]-L-cysteine + [acceptor protein]-L-lysine = [E2 ubiquitin-conjugating enzyme]-L-cysteine + N(6)-ubiquitinyl-[acceptor protein]-L-lysine.</text>
        <dbReference type="EC" id="2.3.2.27"/>
    </reaction>
</comment>
<evidence type="ECO:0000256" key="5">
    <source>
        <dbReference type="ARBA" id="ARBA00022679"/>
    </source>
</evidence>
<evidence type="ECO:0000256" key="13">
    <source>
        <dbReference type="ARBA" id="ARBA00024209"/>
    </source>
</evidence>
<evidence type="ECO:0000256" key="10">
    <source>
        <dbReference type="ARBA" id="ARBA00022833"/>
    </source>
</evidence>
<gene>
    <name evidence="18" type="primary">LOC113859748</name>
</gene>
<evidence type="ECO:0000256" key="14">
    <source>
        <dbReference type="PROSITE-ProRule" id="PRU00175"/>
    </source>
</evidence>
<accession>A0A8B8KWB7</accession>
<dbReference type="SMART" id="SM00184">
    <property type="entry name" value="RING"/>
    <property type="match status" value="1"/>
</dbReference>
<evidence type="ECO:0000313" key="18">
    <source>
        <dbReference type="RefSeq" id="XP_027348246.1"/>
    </source>
</evidence>
<keyword evidence="5" id="KW-0808">Transferase</keyword>
<evidence type="ECO:0000256" key="1">
    <source>
        <dbReference type="ARBA" id="ARBA00000900"/>
    </source>
</evidence>
<keyword evidence="9" id="KW-0833">Ubl conjugation pathway</keyword>
<evidence type="ECO:0000256" key="6">
    <source>
        <dbReference type="ARBA" id="ARBA00022692"/>
    </source>
</evidence>
<name>A0A8B8KWB7_ABRPR</name>
<dbReference type="Proteomes" id="UP000694853">
    <property type="component" value="Unplaced"/>
</dbReference>
<evidence type="ECO:0000313" key="17">
    <source>
        <dbReference type="Proteomes" id="UP000694853"/>
    </source>
</evidence>
<dbReference type="Gene3D" id="3.30.40.10">
    <property type="entry name" value="Zinc/RING finger domain, C3HC4 (zinc finger)"/>
    <property type="match status" value="1"/>
</dbReference>
<dbReference type="InterPro" id="IPR001841">
    <property type="entry name" value="Znf_RING"/>
</dbReference>
<evidence type="ECO:0000256" key="15">
    <source>
        <dbReference type="SAM" id="Phobius"/>
    </source>
</evidence>
<evidence type="ECO:0000256" key="9">
    <source>
        <dbReference type="ARBA" id="ARBA00022786"/>
    </source>
</evidence>
<protein>
    <recommendedName>
        <fullName evidence="4">RING-type E3 ubiquitin transferase</fullName>
        <ecNumber evidence="4">2.3.2.27</ecNumber>
    </recommendedName>
</protein>
<evidence type="ECO:0000259" key="16">
    <source>
        <dbReference type="PROSITE" id="PS50089"/>
    </source>
</evidence>
<dbReference type="GeneID" id="113859748"/>